<dbReference type="STRING" id="121845.A0A3Q0J584"/>
<dbReference type="SMART" id="SM00109">
    <property type="entry name" value="C1"/>
    <property type="match status" value="1"/>
</dbReference>
<feature type="domain" description="C2" evidence="3">
    <location>
        <begin position="139"/>
        <end position="256"/>
    </location>
</feature>
<dbReference type="Pfam" id="PF00130">
    <property type="entry name" value="C1_1"/>
    <property type="match status" value="1"/>
</dbReference>
<evidence type="ECO:0000313" key="5">
    <source>
        <dbReference type="Proteomes" id="UP000079169"/>
    </source>
</evidence>
<dbReference type="RefSeq" id="XP_026682103.1">
    <property type="nucleotide sequence ID" value="XM_026826302.1"/>
</dbReference>
<accession>A0A3Q0J584</accession>
<name>A0A3Q0J584_DIACI</name>
<dbReference type="PaxDb" id="121845-A0A3Q0J584"/>
<dbReference type="SMART" id="SM00239">
    <property type="entry name" value="C2"/>
    <property type="match status" value="2"/>
</dbReference>
<protein>
    <submittedName>
        <fullName evidence="6">Uncharacterized protein LOC103512977</fullName>
    </submittedName>
</protein>
<dbReference type="InterPro" id="IPR039934">
    <property type="entry name" value="C2CD2/C2CD2L"/>
</dbReference>
<dbReference type="PANTHER" id="PTHR21119:SF5">
    <property type="entry name" value="C2 DOMAIN-CONTAINING PROTEIN"/>
    <property type="match status" value="1"/>
</dbReference>
<organism evidence="5 6">
    <name type="scientific">Diaphorina citri</name>
    <name type="common">Asian citrus psyllid</name>
    <dbReference type="NCBI Taxonomy" id="121845"/>
    <lineage>
        <taxon>Eukaryota</taxon>
        <taxon>Metazoa</taxon>
        <taxon>Ecdysozoa</taxon>
        <taxon>Arthropoda</taxon>
        <taxon>Hexapoda</taxon>
        <taxon>Insecta</taxon>
        <taxon>Pterygota</taxon>
        <taxon>Neoptera</taxon>
        <taxon>Paraneoptera</taxon>
        <taxon>Hemiptera</taxon>
        <taxon>Sternorrhyncha</taxon>
        <taxon>Psylloidea</taxon>
        <taxon>Psyllidae</taxon>
        <taxon>Diaphorininae</taxon>
        <taxon>Diaphorina</taxon>
    </lineage>
</organism>
<keyword evidence="2" id="KW-0862">Zinc</keyword>
<proteinExistence type="predicted"/>
<dbReference type="InterPro" id="IPR046349">
    <property type="entry name" value="C1-like_sf"/>
</dbReference>
<evidence type="ECO:0000313" key="6">
    <source>
        <dbReference type="RefSeq" id="XP_026682103.1"/>
    </source>
</evidence>
<evidence type="ECO:0000259" key="3">
    <source>
        <dbReference type="PROSITE" id="PS50004"/>
    </source>
</evidence>
<dbReference type="Gene3D" id="3.30.60.20">
    <property type="match status" value="1"/>
</dbReference>
<dbReference type="InterPro" id="IPR035892">
    <property type="entry name" value="C2_domain_sf"/>
</dbReference>
<keyword evidence="5" id="KW-1185">Reference proteome</keyword>
<dbReference type="CDD" id="cd20831">
    <property type="entry name" value="C1_dGM13116p-like"/>
    <property type="match status" value="1"/>
</dbReference>
<dbReference type="PROSITE" id="PS50081">
    <property type="entry name" value="ZF_DAG_PE_2"/>
    <property type="match status" value="1"/>
</dbReference>
<dbReference type="SUPFAM" id="SSF49562">
    <property type="entry name" value="C2 domain (Calcium/lipid-binding domain, CaLB)"/>
    <property type="match status" value="2"/>
</dbReference>
<sequence>LYPLFCFRFPQTITCDCDATPAMQLKAFRQKGDKVEVSHYRVNVNRFRARLNIFCITEKLKADVKADGWPEIKVLLAPVGSIKNPGLDESQMQDVIADIITNAMRTTEVHLNLFKYASCPRLKRYHEPPGSTLPVHYDSMMTHFNSIPSSRHASDKRLLVKVLKANDLGLKKGCQEPYCVIEVDDPPQKNQTAVKVNTNSPQWDEHFLFDVTPSTLEVLFEVYDKVGTGEQGRKFLGLAIVSVEELLLNPSIEYICPVAVGILKLCKDLERVSVGVVLPDLDPSLRRTGGVAGTVLLGDVRGALLNFISLFTAEGTILGSTTLFTTLSTAGAFQIKVLLAPVGSIKNPGLDESQMQDVIADIITNAMRTTEVHLNLFKYASCPRLKRYHEPPGSTLPVHYDSMMTHFNSIPSSRHASDKRLLVKVLKANDLGLKKGCQEPYCVIEVDDPPQKNQTAVKVNTNSPQWDEHFLFDVTPSTLEVLFEVYDKVGTGEQGRKFLGLAIVSVEELLLNPSQRQVISLQARPYEADSVSGTITVEFLFIEDHMTNGVAESALRDLKRNQQQQQLNNQNNNNNNNKSTLIIHSVQRSVGPLREGSARSSLSEASGVSGASTRTYFNEASTLVLETLENGVKKHYLIPLSLAQKNRWSKKGTKLHIFNDHTFIAKHLPGGTVCQMCCKPLARRLGKQGYECRDCHVKCHKQCHVRTETTCPHSTIQHLELYKLSSQDASDLAKSRRSVSQLFCCTSQVSEQW</sequence>
<reference evidence="6" key="1">
    <citation type="submission" date="2025-08" db="UniProtKB">
        <authorList>
            <consortium name="RefSeq"/>
        </authorList>
    </citation>
    <scope>IDENTIFICATION</scope>
</reference>
<feature type="domain" description="C2" evidence="3">
    <location>
        <begin position="402"/>
        <end position="519"/>
    </location>
</feature>
<feature type="non-terminal residue" evidence="6">
    <location>
        <position position="1"/>
    </location>
</feature>
<dbReference type="InterPro" id="IPR002219">
    <property type="entry name" value="PKC_DAG/PE"/>
</dbReference>
<dbReference type="InterPro" id="IPR000008">
    <property type="entry name" value="C2_dom"/>
</dbReference>
<dbReference type="Proteomes" id="UP000079169">
    <property type="component" value="Unplaced"/>
</dbReference>
<dbReference type="PROSITE" id="PS00479">
    <property type="entry name" value="ZF_DAG_PE_1"/>
    <property type="match status" value="1"/>
</dbReference>
<dbReference type="GO" id="GO:0046872">
    <property type="term" value="F:metal ion binding"/>
    <property type="evidence" value="ECO:0007669"/>
    <property type="project" value="UniProtKB-KW"/>
</dbReference>
<feature type="domain" description="Phorbol-ester/DAG-type" evidence="4">
    <location>
        <begin position="660"/>
        <end position="711"/>
    </location>
</feature>
<dbReference type="PANTHER" id="PTHR21119">
    <property type="entry name" value="C2 DOMAIN-CONTAINING PROTEIN"/>
    <property type="match status" value="1"/>
</dbReference>
<keyword evidence="1" id="KW-0479">Metal-binding</keyword>
<dbReference type="PROSITE" id="PS50004">
    <property type="entry name" value="C2"/>
    <property type="match status" value="2"/>
</dbReference>
<dbReference type="CDD" id="cd08678">
    <property type="entry name" value="C2_C21orf25-like"/>
    <property type="match status" value="1"/>
</dbReference>
<dbReference type="KEGG" id="dci:103512977"/>
<dbReference type="Pfam" id="PF00168">
    <property type="entry name" value="C2"/>
    <property type="match status" value="2"/>
</dbReference>
<gene>
    <name evidence="6" type="primary">LOC103512977</name>
</gene>
<dbReference type="SUPFAM" id="SSF57889">
    <property type="entry name" value="Cysteine-rich domain"/>
    <property type="match status" value="1"/>
</dbReference>
<dbReference type="AlphaFoldDB" id="A0A3Q0J584"/>
<evidence type="ECO:0000256" key="1">
    <source>
        <dbReference type="ARBA" id="ARBA00022723"/>
    </source>
</evidence>
<evidence type="ECO:0000259" key="4">
    <source>
        <dbReference type="PROSITE" id="PS50081"/>
    </source>
</evidence>
<dbReference type="GeneID" id="103512977"/>
<dbReference type="Gene3D" id="2.60.40.150">
    <property type="entry name" value="C2 domain"/>
    <property type="match status" value="2"/>
</dbReference>
<evidence type="ECO:0000256" key="2">
    <source>
        <dbReference type="ARBA" id="ARBA00022833"/>
    </source>
</evidence>